<feature type="transmembrane region" description="Helical" evidence="5">
    <location>
        <begin position="37"/>
        <end position="55"/>
    </location>
</feature>
<proteinExistence type="predicted"/>
<gene>
    <name evidence="7" type="ORF">J2X98_000962</name>
</gene>
<feature type="transmembrane region" description="Helical" evidence="5">
    <location>
        <begin position="413"/>
        <end position="431"/>
    </location>
</feature>
<feature type="transmembrane region" description="Helical" evidence="5">
    <location>
        <begin position="364"/>
        <end position="383"/>
    </location>
</feature>
<evidence type="ECO:0000256" key="4">
    <source>
        <dbReference type="ARBA" id="ARBA00023136"/>
    </source>
</evidence>
<evidence type="ECO:0000256" key="5">
    <source>
        <dbReference type="SAM" id="Phobius"/>
    </source>
</evidence>
<feature type="transmembrane region" description="Helical" evidence="5">
    <location>
        <begin position="267"/>
        <end position="286"/>
    </location>
</feature>
<comment type="subcellular location">
    <subcellularLocation>
        <location evidence="1">Membrane</location>
        <topology evidence="1">Multi-pass membrane protein</topology>
    </subcellularLocation>
</comment>
<dbReference type="InterPro" id="IPR051533">
    <property type="entry name" value="WaaL-like"/>
</dbReference>
<evidence type="ECO:0000313" key="8">
    <source>
        <dbReference type="Proteomes" id="UP001226577"/>
    </source>
</evidence>
<reference evidence="7 8" key="1">
    <citation type="submission" date="2023-07" db="EMBL/GenBank/DDBJ databases">
        <title>Sorghum-associated microbial communities from plants grown in Nebraska, USA.</title>
        <authorList>
            <person name="Schachtman D."/>
        </authorList>
    </citation>
    <scope>NUCLEOTIDE SEQUENCE [LARGE SCALE GENOMIC DNA]</scope>
    <source>
        <strain evidence="7 8">CC222</strain>
    </source>
</reference>
<feature type="domain" description="O-antigen ligase-related" evidence="6">
    <location>
        <begin position="232"/>
        <end position="371"/>
    </location>
</feature>
<dbReference type="Pfam" id="PF04932">
    <property type="entry name" value="Wzy_C"/>
    <property type="match status" value="1"/>
</dbReference>
<evidence type="ECO:0000259" key="6">
    <source>
        <dbReference type="Pfam" id="PF04932"/>
    </source>
</evidence>
<dbReference type="GO" id="GO:0016874">
    <property type="term" value="F:ligase activity"/>
    <property type="evidence" value="ECO:0007669"/>
    <property type="project" value="UniProtKB-KW"/>
</dbReference>
<feature type="transmembrane region" description="Helical" evidence="5">
    <location>
        <begin position="229"/>
        <end position="260"/>
    </location>
</feature>
<feature type="transmembrane region" description="Helical" evidence="5">
    <location>
        <begin position="165"/>
        <end position="183"/>
    </location>
</feature>
<organism evidence="7 8">
    <name type="scientific">Pseudarthrobacter enclensis</name>
    <dbReference type="NCBI Taxonomy" id="993070"/>
    <lineage>
        <taxon>Bacteria</taxon>
        <taxon>Bacillati</taxon>
        <taxon>Actinomycetota</taxon>
        <taxon>Actinomycetes</taxon>
        <taxon>Micrococcales</taxon>
        <taxon>Micrococcaceae</taxon>
        <taxon>Pseudarthrobacter</taxon>
    </lineage>
</organism>
<feature type="transmembrane region" description="Helical" evidence="5">
    <location>
        <begin position="134"/>
        <end position="153"/>
    </location>
</feature>
<dbReference type="EMBL" id="JAUSRE010000003">
    <property type="protein sequence ID" value="MDP9887391.1"/>
    <property type="molecule type" value="Genomic_DNA"/>
</dbReference>
<evidence type="ECO:0000256" key="3">
    <source>
        <dbReference type="ARBA" id="ARBA00022989"/>
    </source>
</evidence>
<feature type="transmembrane region" description="Helical" evidence="5">
    <location>
        <begin position="6"/>
        <end position="25"/>
    </location>
</feature>
<dbReference type="PANTHER" id="PTHR37422">
    <property type="entry name" value="TEICHURONIC ACID BIOSYNTHESIS PROTEIN TUAE"/>
    <property type="match status" value="1"/>
</dbReference>
<dbReference type="Proteomes" id="UP001226577">
    <property type="component" value="Unassembled WGS sequence"/>
</dbReference>
<evidence type="ECO:0000256" key="1">
    <source>
        <dbReference type="ARBA" id="ARBA00004141"/>
    </source>
</evidence>
<protein>
    <submittedName>
        <fullName evidence="7">O-antigen ligase</fullName>
    </submittedName>
</protein>
<dbReference type="PANTHER" id="PTHR37422:SF13">
    <property type="entry name" value="LIPOPOLYSACCHARIDE BIOSYNTHESIS PROTEIN PA4999-RELATED"/>
    <property type="match status" value="1"/>
</dbReference>
<keyword evidence="2 5" id="KW-0812">Transmembrane</keyword>
<sequence length="479" mass="51156">MALIVGVVGGMLAIFFAGFYALRFVTAERDKRRRLMAAALFMTATLSPIVVTLLSPRTGGASGFTEFSDAPQSPTVSAIIKGVGYFFLVAVVLLAIIRTRVVLPYPAAAVALVAYAVVGWVSSLINFQRASIDLFYPALAVTGVLAASAMTFATALRLSRATLRIYVYLSLVLAVVAPQIAFWDGQGRTWYGFSQLAGVTTHPNGMGTVAALAVIVELVRMEGLKRPRIWHLVAAVVALLGTQSRGAWLSAAIGLLLYLTFRSGARWVMILLPVVMISLLAASTLLENVFDALTHWSAGGDISTLNGRTTIWANALGAVSRNPVFGTGPRSFDLEYRSSVLGLGNLISSSNAHNQFVQTLVERGVVGLMILTVFLVALTGYALRVGHHPTRAGLVAVVAVFVSRFAVETPLNISTASLNGALLVVVTVLLASSKSEHRLQPIAENPRGVRPPDAYWKSKLLRAPSRTSEDRTVALNGRP</sequence>
<keyword evidence="3 5" id="KW-1133">Transmembrane helix</keyword>
<feature type="transmembrane region" description="Helical" evidence="5">
    <location>
        <begin position="103"/>
        <end position="122"/>
    </location>
</feature>
<accession>A0ABT9RQ90</accession>
<evidence type="ECO:0000313" key="7">
    <source>
        <dbReference type="EMBL" id="MDP9887391.1"/>
    </source>
</evidence>
<keyword evidence="7" id="KW-0436">Ligase</keyword>
<dbReference type="InterPro" id="IPR007016">
    <property type="entry name" value="O-antigen_ligase-rel_domated"/>
</dbReference>
<keyword evidence="8" id="KW-1185">Reference proteome</keyword>
<keyword evidence="4 5" id="KW-0472">Membrane</keyword>
<name>A0ABT9RQ90_9MICC</name>
<evidence type="ECO:0000256" key="2">
    <source>
        <dbReference type="ARBA" id="ARBA00022692"/>
    </source>
</evidence>
<comment type="caution">
    <text evidence="7">The sequence shown here is derived from an EMBL/GenBank/DDBJ whole genome shotgun (WGS) entry which is preliminary data.</text>
</comment>
<dbReference type="RefSeq" id="WP_307304856.1">
    <property type="nucleotide sequence ID" value="NZ_JAUSRE010000003.1"/>
</dbReference>
<feature type="transmembrane region" description="Helical" evidence="5">
    <location>
        <begin position="75"/>
        <end position="96"/>
    </location>
</feature>